<evidence type="ECO:0000313" key="9">
    <source>
        <dbReference type="EMBL" id="KRM60648.1"/>
    </source>
</evidence>
<keyword evidence="5 7" id="KW-1133">Transmembrane helix</keyword>
<feature type="transmembrane region" description="Helical" evidence="7">
    <location>
        <begin position="160"/>
        <end position="181"/>
    </location>
</feature>
<feature type="transmembrane region" description="Helical" evidence="7">
    <location>
        <begin position="280"/>
        <end position="300"/>
    </location>
</feature>
<dbReference type="InterPro" id="IPR000620">
    <property type="entry name" value="EamA_dom"/>
</dbReference>
<feature type="transmembrane region" description="Helical" evidence="7">
    <location>
        <begin position="137"/>
        <end position="154"/>
    </location>
</feature>
<evidence type="ECO:0000256" key="7">
    <source>
        <dbReference type="SAM" id="Phobius"/>
    </source>
</evidence>
<feature type="domain" description="EamA" evidence="8">
    <location>
        <begin position="11"/>
        <end position="151"/>
    </location>
</feature>
<keyword evidence="3" id="KW-1003">Cell membrane</keyword>
<dbReference type="OrthoDB" id="9810818at2"/>
<proteinExistence type="inferred from homology"/>
<dbReference type="RefSeq" id="WP_057780377.1">
    <property type="nucleotide sequence ID" value="NZ_AYYY01000062.1"/>
</dbReference>
<dbReference type="PANTHER" id="PTHR32322">
    <property type="entry name" value="INNER MEMBRANE TRANSPORTER"/>
    <property type="match status" value="1"/>
</dbReference>
<evidence type="ECO:0000256" key="6">
    <source>
        <dbReference type="ARBA" id="ARBA00023136"/>
    </source>
</evidence>
<name>A0A0R2A0N3_9LACO</name>
<evidence type="ECO:0000259" key="8">
    <source>
        <dbReference type="Pfam" id="PF00892"/>
    </source>
</evidence>
<dbReference type="SUPFAM" id="SSF103481">
    <property type="entry name" value="Multidrug resistance efflux transporter EmrE"/>
    <property type="match status" value="2"/>
</dbReference>
<keyword evidence="10" id="KW-1185">Reference proteome</keyword>
<organism evidence="9 10">
    <name type="scientific">Paucilactobacillus vaccinostercus DSM 20634</name>
    <dbReference type="NCBI Taxonomy" id="1423813"/>
    <lineage>
        <taxon>Bacteria</taxon>
        <taxon>Bacillati</taxon>
        <taxon>Bacillota</taxon>
        <taxon>Bacilli</taxon>
        <taxon>Lactobacillales</taxon>
        <taxon>Lactobacillaceae</taxon>
        <taxon>Paucilactobacillus</taxon>
    </lineage>
</organism>
<feature type="domain" description="EamA" evidence="8">
    <location>
        <begin position="165"/>
        <end position="296"/>
    </location>
</feature>
<feature type="transmembrane region" description="Helical" evidence="7">
    <location>
        <begin position="190"/>
        <end position="209"/>
    </location>
</feature>
<dbReference type="AlphaFoldDB" id="A0A0R2A0N3"/>
<evidence type="ECO:0000256" key="2">
    <source>
        <dbReference type="ARBA" id="ARBA00007362"/>
    </source>
</evidence>
<comment type="caution">
    <text evidence="9">The sequence shown here is derived from an EMBL/GenBank/DDBJ whole genome shotgun (WGS) entry which is preliminary data.</text>
</comment>
<dbReference type="InterPro" id="IPR050638">
    <property type="entry name" value="AA-Vitamin_Transporters"/>
</dbReference>
<feature type="transmembrane region" description="Helical" evidence="7">
    <location>
        <begin position="81"/>
        <end position="99"/>
    </location>
</feature>
<dbReference type="GO" id="GO:0005886">
    <property type="term" value="C:plasma membrane"/>
    <property type="evidence" value="ECO:0007669"/>
    <property type="project" value="UniProtKB-SubCell"/>
</dbReference>
<feature type="transmembrane region" description="Helical" evidence="7">
    <location>
        <begin position="105"/>
        <end position="125"/>
    </location>
</feature>
<gene>
    <name evidence="9" type="ORF">FC26_GL000456</name>
</gene>
<evidence type="ECO:0000256" key="4">
    <source>
        <dbReference type="ARBA" id="ARBA00022692"/>
    </source>
</evidence>
<accession>A0A0R2A0N3</accession>
<feature type="transmembrane region" description="Helical" evidence="7">
    <location>
        <begin position="40"/>
        <end position="60"/>
    </location>
</feature>
<dbReference type="EMBL" id="AYYY01000062">
    <property type="protein sequence ID" value="KRM60648.1"/>
    <property type="molecule type" value="Genomic_DNA"/>
</dbReference>
<feature type="transmembrane region" description="Helical" evidence="7">
    <location>
        <begin position="221"/>
        <end position="242"/>
    </location>
</feature>
<sequence>MQSHQSSKTTLGVLLASSAGVAWGLSGVAASTLFSHYPQFTPLWISQVRMVSAGIILLLLSGLRHQHPLAIWREWRSAGLVIAYALLGLIPVQFFYFLAVQAGNASIATILQYLGPFVIVIYYILRYRQAPRRAEVVGMLLAFCGTALIVTHGHLTSLSISPLVLLWGGLSAVGVATNALIPRAILPRFGALNCTGWGLLLAGLAMNGYHPVWRHSVPFSWGAIALVVAIVLVGTVLAFILFTSSFSYILPTTASLLDAFEPLSATVFSILLLGTPLTGFDIGGGLLVILAVMCLTVDFSKYLRLLGQRKG</sequence>
<protein>
    <submittedName>
        <fullName evidence="9">DMT family permease</fullName>
    </submittedName>
</protein>
<dbReference type="PATRIC" id="fig|1423813.3.peg.464"/>
<reference evidence="9 10" key="1">
    <citation type="journal article" date="2015" name="Genome Announc.">
        <title>Expanding the biotechnology potential of lactobacilli through comparative genomics of 213 strains and associated genera.</title>
        <authorList>
            <person name="Sun Z."/>
            <person name="Harris H.M."/>
            <person name="McCann A."/>
            <person name="Guo C."/>
            <person name="Argimon S."/>
            <person name="Zhang W."/>
            <person name="Yang X."/>
            <person name="Jeffery I.B."/>
            <person name="Cooney J.C."/>
            <person name="Kagawa T.F."/>
            <person name="Liu W."/>
            <person name="Song Y."/>
            <person name="Salvetti E."/>
            <person name="Wrobel A."/>
            <person name="Rasinkangas P."/>
            <person name="Parkhill J."/>
            <person name="Rea M.C."/>
            <person name="O'Sullivan O."/>
            <person name="Ritari J."/>
            <person name="Douillard F.P."/>
            <person name="Paul Ross R."/>
            <person name="Yang R."/>
            <person name="Briner A.E."/>
            <person name="Felis G.E."/>
            <person name="de Vos W.M."/>
            <person name="Barrangou R."/>
            <person name="Klaenhammer T.R."/>
            <person name="Caufield P.W."/>
            <person name="Cui Y."/>
            <person name="Zhang H."/>
            <person name="O'Toole P.W."/>
        </authorList>
    </citation>
    <scope>NUCLEOTIDE SEQUENCE [LARGE SCALE GENOMIC DNA]</scope>
    <source>
        <strain evidence="9 10">DSM 20634</strain>
    </source>
</reference>
<dbReference type="Proteomes" id="UP000051733">
    <property type="component" value="Unassembled WGS sequence"/>
</dbReference>
<dbReference type="STRING" id="1423813.FC26_GL000456"/>
<dbReference type="Pfam" id="PF00892">
    <property type="entry name" value="EamA"/>
    <property type="match status" value="2"/>
</dbReference>
<keyword evidence="4 7" id="KW-0812">Transmembrane</keyword>
<dbReference type="InterPro" id="IPR037185">
    <property type="entry name" value="EmrE-like"/>
</dbReference>
<comment type="subcellular location">
    <subcellularLocation>
        <location evidence="1">Cell membrane</location>
        <topology evidence="1">Multi-pass membrane protein</topology>
    </subcellularLocation>
</comment>
<evidence type="ECO:0000256" key="1">
    <source>
        <dbReference type="ARBA" id="ARBA00004651"/>
    </source>
</evidence>
<keyword evidence="6 7" id="KW-0472">Membrane</keyword>
<comment type="similarity">
    <text evidence="2">Belongs to the EamA transporter family.</text>
</comment>
<evidence type="ECO:0000313" key="10">
    <source>
        <dbReference type="Proteomes" id="UP000051733"/>
    </source>
</evidence>
<evidence type="ECO:0000256" key="5">
    <source>
        <dbReference type="ARBA" id="ARBA00022989"/>
    </source>
</evidence>
<evidence type="ECO:0000256" key="3">
    <source>
        <dbReference type="ARBA" id="ARBA00022475"/>
    </source>
</evidence>
<dbReference type="PANTHER" id="PTHR32322:SF18">
    <property type="entry name" value="S-ADENOSYLMETHIONINE_S-ADENOSYLHOMOCYSTEINE TRANSPORTER"/>
    <property type="match status" value="1"/>
</dbReference>